<evidence type="ECO:0000313" key="10">
    <source>
        <dbReference type="EMBL" id="CAH1276985.1"/>
    </source>
</evidence>
<dbReference type="GO" id="GO:0000139">
    <property type="term" value="C:Golgi membrane"/>
    <property type="evidence" value="ECO:0007669"/>
    <property type="project" value="UniProtKB-SubCell"/>
</dbReference>
<dbReference type="AlphaFoldDB" id="A0A8S4MM37"/>
<evidence type="ECO:0000256" key="7">
    <source>
        <dbReference type="ARBA" id="ARBA00023136"/>
    </source>
</evidence>
<dbReference type="Proteomes" id="UP000838412">
    <property type="component" value="Unassembled WGS sequence"/>
</dbReference>
<keyword evidence="7" id="KW-0472">Membrane</keyword>
<keyword evidence="9" id="KW-0735">Signal-anchor</keyword>
<keyword evidence="5" id="KW-1133">Transmembrane helix</keyword>
<evidence type="ECO:0000256" key="2">
    <source>
        <dbReference type="ARBA" id="ARBA00006339"/>
    </source>
</evidence>
<name>A0A8S4MM37_BRALA</name>
<accession>A0A8S4MM37</accession>
<dbReference type="GO" id="GO:0008146">
    <property type="term" value="F:sulfotransferase activity"/>
    <property type="evidence" value="ECO:0007669"/>
    <property type="project" value="InterPro"/>
</dbReference>
<reference evidence="10" key="1">
    <citation type="submission" date="2022-01" db="EMBL/GenBank/DDBJ databases">
        <authorList>
            <person name="Braso-Vives M."/>
        </authorList>
    </citation>
    <scope>NUCLEOTIDE SEQUENCE</scope>
</reference>
<dbReference type="InterPro" id="IPR005331">
    <property type="entry name" value="Sulfotransferase"/>
</dbReference>
<evidence type="ECO:0000313" key="11">
    <source>
        <dbReference type="Proteomes" id="UP000838412"/>
    </source>
</evidence>
<evidence type="ECO:0000256" key="1">
    <source>
        <dbReference type="ARBA" id="ARBA00004323"/>
    </source>
</evidence>
<keyword evidence="4" id="KW-0812">Transmembrane</keyword>
<evidence type="ECO:0000256" key="8">
    <source>
        <dbReference type="ARBA" id="ARBA00023180"/>
    </source>
</evidence>
<dbReference type="PANTHER" id="PTHR12137">
    <property type="entry name" value="CARBOHYDRATE SULFOTRANSFERASE"/>
    <property type="match status" value="1"/>
</dbReference>
<dbReference type="EC" id="2.8.2.-" evidence="9"/>
<evidence type="ECO:0000256" key="9">
    <source>
        <dbReference type="RuleBase" id="RU364020"/>
    </source>
</evidence>
<dbReference type="Pfam" id="PF03567">
    <property type="entry name" value="Sulfotransfer_2"/>
    <property type="match status" value="1"/>
</dbReference>
<dbReference type="InterPro" id="IPR018011">
    <property type="entry name" value="Carb_sulfotrans_8-10"/>
</dbReference>
<dbReference type="PANTHER" id="PTHR12137:SF33">
    <property type="entry name" value="CARBOHYDRATE SULFOTRANSFERASE 14"/>
    <property type="match status" value="1"/>
</dbReference>
<evidence type="ECO:0000256" key="5">
    <source>
        <dbReference type="ARBA" id="ARBA00022989"/>
    </source>
</evidence>
<organism evidence="10 11">
    <name type="scientific">Branchiostoma lanceolatum</name>
    <name type="common">Common lancelet</name>
    <name type="synonym">Amphioxus lanceolatum</name>
    <dbReference type="NCBI Taxonomy" id="7740"/>
    <lineage>
        <taxon>Eukaryota</taxon>
        <taxon>Metazoa</taxon>
        <taxon>Chordata</taxon>
        <taxon>Cephalochordata</taxon>
        <taxon>Leptocardii</taxon>
        <taxon>Amphioxiformes</taxon>
        <taxon>Branchiostomatidae</taxon>
        <taxon>Branchiostoma</taxon>
    </lineage>
</organism>
<comment type="caution">
    <text evidence="10">The sequence shown here is derived from an EMBL/GenBank/DDBJ whole genome shotgun (WGS) entry which is preliminary data.</text>
</comment>
<sequence>MVPFLAFLRAVTDNKDDWMNIHWIPISEACAPCKVNYDFIAHTETLAEDLRHFLNEIGETDRDEILPKTQRRKAEETQLELFGKVQLEDYSICGEALTGVKSHPHLGVKLSDDLRISTTPLAKPVGY</sequence>
<keyword evidence="8 9" id="KW-0325">Glycoprotein</keyword>
<evidence type="ECO:0000256" key="4">
    <source>
        <dbReference type="ARBA" id="ARBA00022692"/>
    </source>
</evidence>
<comment type="subcellular location">
    <subcellularLocation>
        <location evidence="1 9">Golgi apparatus membrane</location>
        <topology evidence="1 9">Single-pass type II membrane protein</topology>
    </subcellularLocation>
</comment>
<keyword evidence="9" id="KW-0119">Carbohydrate metabolism</keyword>
<keyword evidence="11" id="KW-1185">Reference proteome</keyword>
<dbReference type="OrthoDB" id="2019940at2759"/>
<keyword evidence="3 9" id="KW-0808">Transferase</keyword>
<evidence type="ECO:0000256" key="6">
    <source>
        <dbReference type="ARBA" id="ARBA00023034"/>
    </source>
</evidence>
<comment type="similarity">
    <text evidence="2 9">Belongs to the sulfotransferase 2 family.</text>
</comment>
<proteinExistence type="inferred from homology"/>
<dbReference type="GO" id="GO:0016051">
    <property type="term" value="P:carbohydrate biosynthetic process"/>
    <property type="evidence" value="ECO:0007669"/>
    <property type="project" value="InterPro"/>
</dbReference>
<evidence type="ECO:0000256" key="3">
    <source>
        <dbReference type="ARBA" id="ARBA00022679"/>
    </source>
</evidence>
<keyword evidence="6 9" id="KW-0333">Golgi apparatus</keyword>
<dbReference type="EMBL" id="CAKMNS010000123">
    <property type="protein sequence ID" value="CAH1276985.1"/>
    <property type="molecule type" value="Genomic_DNA"/>
</dbReference>
<gene>
    <name evidence="10" type="primary">CHST9</name>
    <name evidence="10" type="ORF">BLAG_LOCUS25898</name>
</gene>
<protein>
    <recommendedName>
        <fullName evidence="9">Carbohydrate sulfotransferase</fullName>
        <ecNumber evidence="9">2.8.2.-</ecNumber>
    </recommendedName>
</protein>